<reference evidence="1" key="1">
    <citation type="submission" date="2023-04" db="EMBL/GenBank/DDBJ databases">
        <title>A chromosome-level genome assembly of the parasitoid wasp Eretmocerus hayati.</title>
        <authorList>
            <person name="Zhong Y."/>
            <person name="Liu S."/>
            <person name="Liu Y."/>
        </authorList>
    </citation>
    <scope>NUCLEOTIDE SEQUENCE</scope>
    <source>
        <strain evidence="1">ZJU_SS_LIU_2023</strain>
    </source>
</reference>
<evidence type="ECO:0000313" key="2">
    <source>
        <dbReference type="Proteomes" id="UP001239111"/>
    </source>
</evidence>
<evidence type="ECO:0000313" key="1">
    <source>
        <dbReference type="EMBL" id="KAJ8687193.1"/>
    </source>
</evidence>
<organism evidence="1 2">
    <name type="scientific">Eretmocerus hayati</name>
    <dbReference type="NCBI Taxonomy" id="131215"/>
    <lineage>
        <taxon>Eukaryota</taxon>
        <taxon>Metazoa</taxon>
        <taxon>Ecdysozoa</taxon>
        <taxon>Arthropoda</taxon>
        <taxon>Hexapoda</taxon>
        <taxon>Insecta</taxon>
        <taxon>Pterygota</taxon>
        <taxon>Neoptera</taxon>
        <taxon>Endopterygota</taxon>
        <taxon>Hymenoptera</taxon>
        <taxon>Apocrita</taxon>
        <taxon>Proctotrupomorpha</taxon>
        <taxon>Chalcidoidea</taxon>
        <taxon>Aphelinidae</taxon>
        <taxon>Aphelininae</taxon>
        <taxon>Eretmocerus</taxon>
    </lineage>
</organism>
<gene>
    <name evidence="1" type="ORF">QAD02_022987</name>
</gene>
<keyword evidence="2" id="KW-1185">Reference proteome</keyword>
<dbReference type="Proteomes" id="UP001239111">
    <property type="component" value="Chromosome 1"/>
</dbReference>
<sequence length="216" mass="24259">MSAERNREKQVEAEPKVDLGEDVLAILGEDPSKVSNKVLTLLPDISNRWQPWLESGIKKEERDKLFEKYPIKGTCNLKAPELNPEVDSFLADHQVRQDKGSEDNQNKIAVALSAIGQSLNLLLENKGGDADRLSVIDNLWDASKILADLHQKGSHLRRSFINPNIEPSVRYVLQKTKPSSLLYGDKLSEKLSEAKSIEKAGQQMKPQKKSRPQPKN</sequence>
<name>A0ACC2PW75_9HYME</name>
<comment type="caution">
    <text evidence="1">The sequence shown here is derived from an EMBL/GenBank/DDBJ whole genome shotgun (WGS) entry which is preliminary data.</text>
</comment>
<proteinExistence type="predicted"/>
<accession>A0ACC2PW75</accession>
<dbReference type="EMBL" id="CM056741">
    <property type="protein sequence ID" value="KAJ8687193.1"/>
    <property type="molecule type" value="Genomic_DNA"/>
</dbReference>
<protein>
    <submittedName>
        <fullName evidence="1">Uncharacterized protein</fullName>
    </submittedName>
</protein>